<feature type="domain" description="DUF7794" evidence="1">
    <location>
        <begin position="1"/>
        <end position="200"/>
    </location>
</feature>
<sequence length="232" mass="25252">MSVKEVGAAVSVLLDLAPVDISAASSAKLNEVLLPNPFDRPRHVFMLEIGLSQVSRLDSQAMVYANRAAFKSGIKSKVISSDAGAEIELPDKERVAFLSLDGSDDMAISDKEISDFATSIGGDFETSNEELTIPLPSGSKLSIHMGKKADRKFATGLINLIDNMRKAVEMKLDAFESSSNVAELVGGYFDGIKVGARSRDHENYWEIEAHTSQDGGVRNDYYIFGNVICTYY</sequence>
<accession>A0AAW1NH55</accession>
<dbReference type="EMBL" id="JBDFQZ010000001">
    <property type="protein sequence ID" value="KAK9756108.1"/>
    <property type="molecule type" value="Genomic_DNA"/>
</dbReference>
<protein>
    <recommendedName>
        <fullName evidence="1">DUF7794 domain-containing protein</fullName>
    </recommendedName>
</protein>
<dbReference type="Proteomes" id="UP001443914">
    <property type="component" value="Unassembled WGS sequence"/>
</dbReference>
<evidence type="ECO:0000259" key="1">
    <source>
        <dbReference type="Pfam" id="PF25070"/>
    </source>
</evidence>
<dbReference type="Pfam" id="PF25070">
    <property type="entry name" value="DUF7794"/>
    <property type="match status" value="1"/>
</dbReference>
<dbReference type="InterPro" id="IPR056696">
    <property type="entry name" value="DUF7794"/>
</dbReference>
<organism evidence="2 3">
    <name type="scientific">Saponaria officinalis</name>
    <name type="common">Common soapwort</name>
    <name type="synonym">Lychnis saponaria</name>
    <dbReference type="NCBI Taxonomy" id="3572"/>
    <lineage>
        <taxon>Eukaryota</taxon>
        <taxon>Viridiplantae</taxon>
        <taxon>Streptophyta</taxon>
        <taxon>Embryophyta</taxon>
        <taxon>Tracheophyta</taxon>
        <taxon>Spermatophyta</taxon>
        <taxon>Magnoliopsida</taxon>
        <taxon>eudicotyledons</taxon>
        <taxon>Gunneridae</taxon>
        <taxon>Pentapetalae</taxon>
        <taxon>Caryophyllales</taxon>
        <taxon>Caryophyllaceae</taxon>
        <taxon>Caryophylleae</taxon>
        <taxon>Saponaria</taxon>
    </lineage>
</organism>
<dbReference type="AlphaFoldDB" id="A0AAW1NH55"/>
<gene>
    <name evidence="2" type="ORF">RND81_01G073800</name>
</gene>
<evidence type="ECO:0000313" key="3">
    <source>
        <dbReference type="Proteomes" id="UP001443914"/>
    </source>
</evidence>
<reference evidence="2" key="1">
    <citation type="submission" date="2024-03" db="EMBL/GenBank/DDBJ databases">
        <title>WGS assembly of Saponaria officinalis var. Norfolk2.</title>
        <authorList>
            <person name="Jenkins J."/>
            <person name="Shu S."/>
            <person name="Grimwood J."/>
            <person name="Barry K."/>
            <person name="Goodstein D."/>
            <person name="Schmutz J."/>
            <person name="Leebens-Mack J."/>
            <person name="Osbourn A."/>
        </authorList>
    </citation>
    <scope>NUCLEOTIDE SEQUENCE [LARGE SCALE GENOMIC DNA]</scope>
    <source>
        <strain evidence="2">JIC</strain>
    </source>
</reference>
<comment type="caution">
    <text evidence="2">The sequence shown here is derived from an EMBL/GenBank/DDBJ whole genome shotgun (WGS) entry which is preliminary data.</text>
</comment>
<evidence type="ECO:0000313" key="2">
    <source>
        <dbReference type="EMBL" id="KAK9756108.1"/>
    </source>
</evidence>
<name>A0AAW1NH55_SAPOF</name>
<dbReference type="PANTHER" id="PTHR37735:SF1">
    <property type="entry name" value="OS08G0567000 PROTEIN"/>
    <property type="match status" value="1"/>
</dbReference>
<keyword evidence="3" id="KW-1185">Reference proteome</keyword>
<dbReference type="PANTHER" id="PTHR37735">
    <property type="entry name" value="OS08G0567000 PROTEIN"/>
    <property type="match status" value="1"/>
</dbReference>
<proteinExistence type="predicted"/>
<dbReference type="GO" id="GO:0012505">
    <property type="term" value="C:endomembrane system"/>
    <property type="evidence" value="ECO:0007669"/>
    <property type="project" value="TreeGrafter"/>
</dbReference>